<name>A0ABU6GLH3_9BACL</name>
<gene>
    <name evidence="1" type="ORF">P4H66_08850</name>
</gene>
<protein>
    <recommendedName>
        <fullName evidence="3">GNAT family N-acetyltransferase</fullName>
    </recommendedName>
</protein>
<accession>A0ABU6GLH3</accession>
<proteinExistence type="predicted"/>
<evidence type="ECO:0008006" key="3">
    <source>
        <dbReference type="Google" id="ProtNLM"/>
    </source>
</evidence>
<evidence type="ECO:0000313" key="2">
    <source>
        <dbReference type="Proteomes" id="UP001344632"/>
    </source>
</evidence>
<organism evidence="1 2">
    <name type="scientific">Paenibacillus dokdonensis</name>
    <dbReference type="NCBI Taxonomy" id="2567944"/>
    <lineage>
        <taxon>Bacteria</taxon>
        <taxon>Bacillati</taxon>
        <taxon>Bacillota</taxon>
        <taxon>Bacilli</taxon>
        <taxon>Bacillales</taxon>
        <taxon>Paenibacillaceae</taxon>
        <taxon>Paenibacillus</taxon>
    </lineage>
</organism>
<dbReference type="EMBL" id="JARLKZ010000005">
    <property type="protein sequence ID" value="MEC0239952.1"/>
    <property type="molecule type" value="Genomic_DNA"/>
</dbReference>
<keyword evidence="2" id="KW-1185">Reference proteome</keyword>
<evidence type="ECO:0000313" key="1">
    <source>
        <dbReference type="EMBL" id="MEC0239952.1"/>
    </source>
</evidence>
<reference evidence="1 2" key="1">
    <citation type="submission" date="2023-03" db="EMBL/GenBank/DDBJ databases">
        <title>Bacillus Genome Sequencing.</title>
        <authorList>
            <person name="Dunlap C."/>
        </authorList>
    </citation>
    <scope>NUCLEOTIDE SEQUENCE [LARGE SCALE GENOMIC DNA]</scope>
    <source>
        <strain evidence="1 2">BD-525</strain>
    </source>
</reference>
<dbReference type="RefSeq" id="WP_326087270.1">
    <property type="nucleotide sequence ID" value="NZ_JARLKZ010000005.1"/>
</dbReference>
<comment type="caution">
    <text evidence="1">The sequence shown here is derived from an EMBL/GenBank/DDBJ whole genome shotgun (WGS) entry which is preliminary data.</text>
</comment>
<dbReference type="Proteomes" id="UP001344632">
    <property type="component" value="Unassembled WGS sequence"/>
</dbReference>
<sequence>MIIRRVEARDLAEIAKWEREIPKISFGDEAIHGLDLSLATGMQVLDIDGCAVG</sequence>